<feature type="transmembrane region" description="Helical" evidence="2">
    <location>
        <begin position="27"/>
        <end position="57"/>
    </location>
</feature>
<sequence>MRSSVRGGIAAGPCAIPKGTTLWGFRLLLSIVMSPASAFIAAYGLFIILAIAALFWALVTGSLNDTSHDSNPLAPRWVFVTAAVLGALVGAALLWAPEGDGAKTMSKYRGRYLSGKDLDDPAHDLLTRAADAVDGVLRSALYRDGLLDRIGNDAVLPQRLWDTDQLVHRQTRLRAEMERAGTRDWPTELKSTVTPRSPGRSRSTRPAR</sequence>
<keyword evidence="2" id="KW-1133">Transmembrane helix</keyword>
<organism evidence="3 4">
    <name type="scientific">Actinomadura bangladeshensis</name>
    <dbReference type="NCBI Taxonomy" id="453573"/>
    <lineage>
        <taxon>Bacteria</taxon>
        <taxon>Bacillati</taxon>
        <taxon>Actinomycetota</taxon>
        <taxon>Actinomycetes</taxon>
        <taxon>Streptosporangiales</taxon>
        <taxon>Thermomonosporaceae</taxon>
        <taxon>Actinomadura</taxon>
    </lineage>
</organism>
<feature type="compositionally biased region" description="Low complexity" evidence="1">
    <location>
        <begin position="191"/>
        <end position="201"/>
    </location>
</feature>
<evidence type="ECO:0000313" key="4">
    <source>
        <dbReference type="Proteomes" id="UP000475532"/>
    </source>
</evidence>
<evidence type="ECO:0000313" key="3">
    <source>
        <dbReference type="EMBL" id="NEA23258.1"/>
    </source>
</evidence>
<feature type="compositionally biased region" description="Basic and acidic residues" evidence="1">
    <location>
        <begin position="178"/>
        <end position="187"/>
    </location>
</feature>
<feature type="region of interest" description="Disordered" evidence="1">
    <location>
        <begin position="178"/>
        <end position="208"/>
    </location>
</feature>
<proteinExistence type="predicted"/>
<evidence type="ECO:0000256" key="2">
    <source>
        <dbReference type="SAM" id="Phobius"/>
    </source>
</evidence>
<feature type="transmembrane region" description="Helical" evidence="2">
    <location>
        <begin position="77"/>
        <end position="96"/>
    </location>
</feature>
<keyword evidence="2" id="KW-0812">Transmembrane</keyword>
<dbReference type="AlphaFoldDB" id="A0A6L9QDU3"/>
<name>A0A6L9QDU3_9ACTN</name>
<dbReference type="EMBL" id="JAAGLI010000307">
    <property type="protein sequence ID" value="NEA23258.1"/>
    <property type="molecule type" value="Genomic_DNA"/>
</dbReference>
<reference evidence="3 4" key="1">
    <citation type="submission" date="2020-01" db="EMBL/GenBank/DDBJ databases">
        <title>Insect and environment-associated Actinomycetes.</title>
        <authorList>
            <person name="Currrie C."/>
            <person name="Chevrette M."/>
            <person name="Carlson C."/>
            <person name="Stubbendieck R."/>
            <person name="Wendt-Pienkowski E."/>
        </authorList>
    </citation>
    <scope>NUCLEOTIDE SEQUENCE [LARGE SCALE GENOMIC DNA]</scope>
    <source>
        <strain evidence="3 4">SID10258</strain>
    </source>
</reference>
<dbReference type="Proteomes" id="UP000475532">
    <property type="component" value="Unassembled WGS sequence"/>
</dbReference>
<dbReference type="RefSeq" id="WP_163055539.1">
    <property type="nucleotide sequence ID" value="NZ_JAAGLI010000307.1"/>
</dbReference>
<accession>A0A6L9QDU3</accession>
<keyword evidence="2" id="KW-0472">Membrane</keyword>
<comment type="caution">
    <text evidence="3">The sequence shown here is derived from an EMBL/GenBank/DDBJ whole genome shotgun (WGS) entry which is preliminary data.</text>
</comment>
<protein>
    <submittedName>
        <fullName evidence="3">Uncharacterized protein</fullName>
    </submittedName>
</protein>
<evidence type="ECO:0000256" key="1">
    <source>
        <dbReference type="SAM" id="MobiDB-lite"/>
    </source>
</evidence>
<gene>
    <name evidence="3" type="ORF">G3I70_12235</name>
</gene>